<dbReference type="RefSeq" id="WP_132884570.1">
    <property type="nucleotide sequence ID" value="NZ_JBBGZA010000001.1"/>
</dbReference>
<sequence>MDFDMARGYAEHMTTGFISYTHADTELKDQFVRHLAPLRREGLIDVWQDAMLRPGEHLDPTVQAALAASDLVLLLVSSDFIHSEYCYEQEMMRAFARQRAGTARVVAVILRPCQWKGVPVGEGQTLSHFVALPKDGLPVTSWLDRDAAFDNAAGAIRDMLRNPAAGGRAERPSAPQAEGAAAFSPPMTPSRTTGGLLQLRTKPTDLDRDRFIRSGFSATAALFEARLAELKSSDPRIETDFERIDSRSFAASVYLEGKRVGQVGIWHGGDFFQDALCLSYDGAASTRNSMNEWLSLTETKTGLAFTAANARSTSSTRNVMDPEGLPNISGRASLITCAAGSDRILVAIARPLDRRLQKQPRSCRTSRRPIQRDPVLHRARQPQH</sequence>
<dbReference type="Gene3D" id="3.40.50.10140">
    <property type="entry name" value="Toll/interleukin-1 receptor homology (TIR) domain"/>
    <property type="match status" value="1"/>
</dbReference>
<dbReference type="Pfam" id="PF13676">
    <property type="entry name" value="TIR_2"/>
    <property type="match status" value="1"/>
</dbReference>
<dbReference type="SMART" id="SM00255">
    <property type="entry name" value="TIR"/>
    <property type="match status" value="1"/>
</dbReference>
<evidence type="ECO:0000313" key="3">
    <source>
        <dbReference type="EMBL" id="MEJ5094827.1"/>
    </source>
</evidence>
<reference evidence="3 4" key="1">
    <citation type="submission" date="2023-12" db="EMBL/GenBank/DDBJ databases">
        <title>Gut-associated functions are favored during microbiome assembly across C. elegans life.</title>
        <authorList>
            <person name="Zimmermann J."/>
        </authorList>
    </citation>
    <scope>NUCLEOTIDE SEQUENCE [LARGE SCALE GENOMIC DNA]</scope>
    <source>
        <strain evidence="3 4">JUb134</strain>
    </source>
</reference>
<evidence type="ECO:0000313" key="4">
    <source>
        <dbReference type="Proteomes" id="UP001380365"/>
    </source>
</evidence>
<gene>
    <name evidence="3" type="ORF">WH159_09795</name>
</gene>
<evidence type="ECO:0000256" key="1">
    <source>
        <dbReference type="SAM" id="MobiDB-lite"/>
    </source>
</evidence>
<feature type="domain" description="TIR" evidence="2">
    <location>
        <begin position="13"/>
        <end position="152"/>
    </location>
</feature>
<dbReference type="Proteomes" id="UP001380365">
    <property type="component" value="Unassembled WGS sequence"/>
</dbReference>
<feature type="region of interest" description="Disordered" evidence="1">
    <location>
        <begin position="164"/>
        <end position="196"/>
    </location>
</feature>
<accession>A0ABU8Q503</accession>
<proteinExistence type="predicted"/>
<keyword evidence="4" id="KW-1185">Reference proteome</keyword>
<dbReference type="EMBL" id="JBBGZA010000001">
    <property type="protein sequence ID" value="MEJ5094827.1"/>
    <property type="molecule type" value="Genomic_DNA"/>
</dbReference>
<name>A0ABU8Q503_9SPHN</name>
<dbReference type="SUPFAM" id="SSF52200">
    <property type="entry name" value="Toll/Interleukin receptor TIR domain"/>
    <property type="match status" value="1"/>
</dbReference>
<feature type="region of interest" description="Disordered" evidence="1">
    <location>
        <begin position="357"/>
        <end position="384"/>
    </location>
</feature>
<organism evidence="3 4">
    <name type="scientific">Sphingomonas molluscorum</name>
    <dbReference type="NCBI Taxonomy" id="418184"/>
    <lineage>
        <taxon>Bacteria</taxon>
        <taxon>Pseudomonadati</taxon>
        <taxon>Pseudomonadota</taxon>
        <taxon>Alphaproteobacteria</taxon>
        <taxon>Sphingomonadales</taxon>
        <taxon>Sphingomonadaceae</taxon>
        <taxon>Sphingomonas</taxon>
    </lineage>
</organism>
<comment type="caution">
    <text evidence="3">The sequence shown here is derived from an EMBL/GenBank/DDBJ whole genome shotgun (WGS) entry which is preliminary data.</text>
</comment>
<keyword evidence="3" id="KW-0675">Receptor</keyword>
<dbReference type="InterPro" id="IPR035897">
    <property type="entry name" value="Toll_tir_struct_dom_sf"/>
</dbReference>
<evidence type="ECO:0000259" key="2">
    <source>
        <dbReference type="SMART" id="SM00255"/>
    </source>
</evidence>
<protein>
    <submittedName>
        <fullName evidence="3">Toll/interleukin-1 receptor domain-containing protein</fullName>
    </submittedName>
</protein>
<dbReference type="InterPro" id="IPR000157">
    <property type="entry name" value="TIR_dom"/>
</dbReference>